<organism evidence="3 4">
    <name type="scientific">Paenibacillus suaedae</name>
    <dbReference type="NCBI Taxonomy" id="3077233"/>
    <lineage>
        <taxon>Bacteria</taxon>
        <taxon>Bacillati</taxon>
        <taxon>Bacillota</taxon>
        <taxon>Bacilli</taxon>
        <taxon>Bacillales</taxon>
        <taxon>Paenibacillaceae</taxon>
        <taxon>Paenibacillus</taxon>
    </lineage>
</organism>
<feature type="transmembrane region" description="Helical" evidence="1">
    <location>
        <begin position="153"/>
        <end position="177"/>
    </location>
</feature>
<feature type="transmembrane region" description="Helical" evidence="1">
    <location>
        <begin position="183"/>
        <end position="205"/>
    </location>
</feature>
<keyword evidence="1" id="KW-0812">Transmembrane</keyword>
<evidence type="ECO:0000256" key="1">
    <source>
        <dbReference type="SAM" id="Phobius"/>
    </source>
</evidence>
<feature type="transmembrane region" description="Helical" evidence="1">
    <location>
        <begin position="50"/>
        <end position="67"/>
    </location>
</feature>
<name>A0AAJ2JWU1_9BACL</name>
<dbReference type="EMBL" id="JAVYAA010000001">
    <property type="protein sequence ID" value="MDT8975714.1"/>
    <property type="molecule type" value="Genomic_DNA"/>
</dbReference>
<dbReference type="AlphaFoldDB" id="A0AAJ2JWU1"/>
<keyword evidence="1" id="KW-1133">Transmembrane helix</keyword>
<dbReference type="RefSeq" id="WP_315743846.1">
    <property type="nucleotide sequence ID" value="NZ_JAVYAA010000001.1"/>
</dbReference>
<accession>A0AAJ2JWU1</accession>
<proteinExistence type="predicted"/>
<comment type="caution">
    <text evidence="3">The sequence shown here is derived from an EMBL/GenBank/DDBJ whole genome shotgun (WGS) entry which is preliminary data.</text>
</comment>
<dbReference type="Proteomes" id="UP001250538">
    <property type="component" value="Unassembled WGS sequence"/>
</dbReference>
<gene>
    <name evidence="3" type="ORF">RQP50_05600</name>
</gene>
<feature type="domain" description="Cyanobacterial TRADD-N associated 2 transmembrane" evidence="2">
    <location>
        <begin position="150"/>
        <end position="212"/>
    </location>
</feature>
<keyword evidence="1" id="KW-0472">Membrane</keyword>
<dbReference type="Pfam" id="PF20712">
    <property type="entry name" value="CyanoTRADDas_TM"/>
    <property type="match status" value="1"/>
</dbReference>
<evidence type="ECO:0000259" key="2">
    <source>
        <dbReference type="Pfam" id="PF20712"/>
    </source>
</evidence>
<evidence type="ECO:0000313" key="3">
    <source>
        <dbReference type="EMBL" id="MDT8975714.1"/>
    </source>
</evidence>
<sequence>MSVNAESSVITNDNEENNELNTDLIGLDFVDLKIQKLMGEKIADQKLTNALRFLFGIITVVGILIIFHVIDTFLYIGIILVIIGGGIFGASFSDTKQSKFDTEIRALELQKQRLEKKSTNNNTSRYFDSLVSINLRNLEEYYDLVKLSNKKSFYSSLVMSFFGILIISGALTVSYFSSEFKDITYIVTAAGILVEVISGLMFFLYSRTVLQLKSYHDSLIDVQNVLLSFKLIEDTKDEQMRSEVMKQMIENLIKRK</sequence>
<reference evidence="4" key="1">
    <citation type="submission" date="2023-09" db="EMBL/GenBank/DDBJ databases">
        <title>Paenibacillus sp. chi10 Genome sequencing and assembly.</title>
        <authorList>
            <person name="Kim I."/>
        </authorList>
    </citation>
    <scope>NUCLEOTIDE SEQUENCE [LARGE SCALE GENOMIC DNA]</scope>
    <source>
        <strain evidence="4">chi10</strain>
    </source>
</reference>
<protein>
    <recommendedName>
        <fullName evidence="2">Cyanobacterial TRADD-N associated 2 transmembrane domain-containing protein</fullName>
    </recommendedName>
</protein>
<feature type="transmembrane region" description="Helical" evidence="1">
    <location>
        <begin position="73"/>
        <end position="92"/>
    </location>
</feature>
<evidence type="ECO:0000313" key="4">
    <source>
        <dbReference type="Proteomes" id="UP001250538"/>
    </source>
</evidence>
<keyword evidence="4" id="KW-1185">Reference proteome</keyword>
<dbReference type="InterPro" id="IPR048567">
    <property type="entry name" value="CyanoTRADDas_TM"/>
</dbReference>